<evidence type="ECO:0000259" key="1">
    <source>
        <dbReference type="Pfam" id="PF00391"/>
    </source>
</evidence>
<dbReference type="EMBL" id="BAAAQD010000010">
    <property type="protein sequence ID" value="GAA1526819.1"/>
    <property type="molecule type" value="Genomic_DNA"/>
</dbReference>
<dbReference type="SUPFAM" id="SSF52009">
    <property type="entry name" value="Phosphohistidine domain"/>
    <property type="match status" value="1"/>
</dbReference>
<protein>
    <submittedName>
        <fullName evidence="2">PEP-utilizing enzyme</fullName>
    </submittedName>
</protein>
<name>A0ABN2AV00_9ACTN</name>
<comment type="caution">
    <text evidence="2">The sequence shown here is derived from an EMBL/GenBank/DDBJ whole genome shotgun (WGS) entry which is preliminary data.</text>
</comment>
<dbReference type="InterPro" id="IPR008279">
    <property type="entry name" value="PEP-util_enz_mobile_dom"/>
</dbReference>
<dbReference type="NCBIfam" id="NF006153">
    <property type="entry name" value="PRK08296.1-5"/>
    <property type="match status" value="1"/>
</dbReference>
<organism evidence="2 3">
    <name type="scientific">Dactylosporangium maewongense</name>
    <dbReference type="NCBI Taxonomy" id="634393"/>
    <lineage>
        <taxon>Bacteria</taxon>
        <taxon>Bacillati</taxon>
        <taxon>Actinomycetota</taxon>
        <taxon>Actinomycetes</taxon>
        <taxon>Micromonosporales</taxon>
        <taxon>Micromonosporaceae</taxon>
        <taxon>Dactylosporangium</taxon>
    </lineage>
</organism>
<sequence>MAERRFPSFHEIAPPPGGEGWAAMYPYYLVPDAETRQAEDGRLWFADTMHWSRGCYPLGSVVAEAAYLGAGQNSTRIFALPSSLGLDLRVQHGYVYIAPVPVTDPDEIARRAEHFQARAGYYYQHWDELYDRWKAKVGAVVDDMRQVSFPPLPELEPMEVVTEARGRSTGWDVVAAYRRLIDDLFLVWQHHFEFLNLGYGGYIAFFQFCKQAFPEIGEQRIARMVAGIDVLAFRPDDELRDLAALAVQLGVDDALVADAPQKVFDALGGTEAGRRWLAAYDAAKDPWFHYFAEYGFGHDQDTWIGNPAIPLAGIAGYAERLRAGQDIRRPVARLRAERDAIVAEHRALLTPDEAAQFDELLALARRVFPYIEEHNIHVEHWAHAVLWRKLWELGDFLVAAGFARERDDLFFLNRFELEAVLHDVVQSWAIGVPPRGAGRWAAEVGRRRGIVAALRAAPPQPAYGLPPDEVTDPFAIMNYGITTERVEAWLGGTGGDDAAAVSGIGGSPGVAQGTVRLLRDERELGDVRPGEILVCPITAPSWGPALSTVAGVITDIGGMMSHAAIVCREYGLPAVVGTGFATVRLRTGDEVRLDGTTGEVTVLRAAVPGPGAGSAPAA</sequence>
<dbReference type="InterPro" id="IPR036637">
    <property type="entry name" value="Phosphohistidine_dom_sf"/>
</dbReference>
<dbReference type="RefSeq" id="WP_344504460.1">
    <property type="nucleotide sequence ID" value="NZ_BAAAQD010000010.1"/>
</dbReference>
<dbReference type="Proteomes" id="UP001501470">
    <property type="component" value="Unassembled WGS sequence"/>
</dbReference>
<dbReference type="InterPro" id="IPR051549">
    <property type="entry name" value="PEP_Utilizing_Enz"/>
</dbReference>
<dbReference type="PANTHER" id="PTHR43615:SF1">
    <property type="entry name" value="PPDK_N DOMAIN-CONTAINING PROTEIN"/>
    <property type="match status" value="1"/>
</dbReference>
<evidence type="ECO:0000313" key="2">
    <source>
        <dbReference type="EMBL" id="GAA1526819.1"/>
    </source>
</evidence>
<dbReference type="PANTHER" id="PTHR43615">
    <property type="entry name" value="PHOSPHOENOLPYRUVATE SYNTHASE-RELATED"/>
    <property type="match status" value="1"/>
</dbReference>
<keyword evidence="3" id="KW-1185">Reference proteome</keyword>
<dbReference type="NCBIfam" id="NF006150">
    <property type="entry name" value="PRK08296.1-2"/>
    <property type="match status" value="1"/>
</dbReference>
<feature type="domain" description="PEP-utilising enzyme mobile" evidence="1">
    <location>
        <begin position="528"/>
        <end position="598"/>
    </location>
</feature>
<dbReference type="Gene3D" id="3.50.30.10">
    <property type="entry name" value="Phosphohistidine domain"/>
    <property type="match status" value="1"/>
</dbReference>
<accession>A0ABN2AV00</accession>
<proteinExistence type="predicted"/>
<dbReference type="Pfam" id="PF00391">
    <property type="entry name" value="PEP-utilizers"/>
    <property type="match status" value="1"/>
</dbReference>
<gene>
    <name evidence="2" type="ORF">GCM10009827_049590</name>
</gene>
<reference evidence="2 3" key="1">
    <citation type="journal article" date="2019" name="Int. J. Syst. Evol. Microbiol.">
        <title>The Global Catalogue of Microorganisms (GCM) 10K type strain sequencing project: providing services to taxonomists for standard genome sequencing and annotation.</title>
        <authorList>
            <consortium name="The Broad Institute Genomics Platform"/>
            <consortium name="The Broad Institute Genome Sequencing Center for Infectious Disease"/>
            <person name="Wu L."/>
            <person name="Ma J."/>
        </authorList>
    </citation>
    <scope>NUCLEOTIDE SEQUENCE [LARGE SCALE GENOMIC DNA]</scope>
    <source>
        <strain evidence="2 3">JCM 15933</strain>
    </source>
</reference>
<evidence type="ECO:0000313" key="3">
    <source>
        <dbReference type="Proteomes" id="UP001501470"/>
    </source>
</evidence>